<name>W7XBM6_TETTS</name>
<evidence type="ECO:0000313" key="2">
    <source>
        <dbReference type="EMBL" id="EWS71081.1"/>
    </source>
</evidence>
<keyword evidence="1" id="KW-0472">Membrane</keyword>
<evidence type="ECO:0000313" key="3">
    <source>
        <dbReference type="Proteomes" id="UP000009168"/>
    </source>
</evidence>
<keyword evidence="3" id="KW-1185">Reference proteome</keyword>
<accession>W7XBM6</accession>
<evidence type="ECO:0000256" key="1">
    <source>
        <dbReference type="SAM" id="Phobius"/>
    </source>
</evidence>
<sequence>MSTIRKYFDDVSKWERQQIFFAIRSSIPILSKSLSELLKYLLETQVICKPLASFLYLGLLDYYKMFKMQQINKSNYFYVCMFVFFQCLFFMINQIKLLKQAKPFSNKQSKIHFNRKKKTIINKAQQFFS</sequence>
<reference evidence="3" key="1">
    <citation type="journal article" date="2006" name="PLoS Biol.">
        <title>Macronuclear genome sequence of the ciliate Tetrahymena thermophila, a model eukaryote.</title>
        <authorList>
            <person name="Eisen J.A."/>
            <person name="Coyne R.S."/>
            <person name="Wu M."/>
            <person name="Wu D."/>
            <person name="Thiagarajan M."/>
            <person name="Wortman J.R."/>
            <person name="Badger J.H."/>
            <person name="Ren Q."/>
            <person name="Amedeo P."/>
            <person name="Jones K.M."/>
            <person name="Tallon L.J."/>
            <person name="Delcher A.L."/>
            <person name="Salzberg S.L."/>
            <person name="Silva J.C."/>
            <person name="Haas B.J."/>
            <person name="Majoros W.H."/>
            <person name="Farzad M."/>
            <person name="Carlton J.M."/>
            <person name="Smith R.K. Jr."/>
            <person name="Garg J."/>
            <person name="Pearlman R.E."/>
            <person name="Karrer K.M."/>
            <person name="Sun L."/>
            <person name="Manning G."/>
            <person name="Elde N.C."/>
            <person name="Turkewitz A.P."/>
            <person name="Asai D.J."/>
            <person name="Wilkes D.E."/>
            <person name="Wang Y."/>
            <person name="Cai H."/>
            <person name="Collins K."/>
            <person name="Stewart B.A."/>
            <person name="Lee S.R."/>
            <person name="Wilamowska K."/>
            <person name="Weinberg Z."/>
            <person name="Ruzzo W.L."/>
            <person name="Wloga D."/>
            <person name="Gaertig J."/>
            <person name="Frankel J."/>
            <person name="Tsao C.-C."/>
            <person name="Gorovsky M.A."/>
            <person name="Keeling P.J."/>
            <person name="Waller R.F."/>
            <person name="Patron N.J."/>
            <person name="Cherry J.M."/>
            <person name="Stover N.A."/>
            <person name="Krieger C.J."/>
            <person name="del Toro C."/>
            <person name="Ryder H.F."/>
            <person name="Williamson S.C."/>
            <person name="Barbeau R.A."/>
            <person name="Hamilton E.P."/>
            <person name="Orias E."/>
        </authorList>
    </citation>
    <scope>NUCLEOTIDE SEQUENCE [LARGE SCALE GENOMIC DNA]</scope>
    <source>
        <strain evidence="3">SB210</strain>
    </source>
</reference>
<dbReference type="Proteomes" id="UP000009168">
    <property type="component" value="Unassembled WGS sequence"/>
</dbReference>
<dbReference type="GeneID" id="24439999"/>
<dbReference type="InParanoid" id="W7XBM6"/>
<proteinExistence type="predicted"/>
<dbReference type="RefSeq" id="XP_012656380.1">
    <property type="nucleotide sequence ID" value="XM_012800926.1"/>
</dbReference>
<dbReference type="EMBL" id="GG662245">
    <property type="protein sequence ID" value="EWS71081.1"/>
    <property type="molecule type" value="Genomic_DNA"/>
</dbReference>
<protein>
    <submittedName>
        <fullName evidence="2">Transmembrane protein, putative</fullName>
    </submittedName>
</protein>
<dbReference type="AlphaFoldDB" id="W7XBM6"/>
<keyword evidence="1" id="KW-1133">Transmembrane helix</keyword>
<dbReference type="KEGG" id="tet:TTHERM_000647069"/>
<feature type="transmembrane region" description="Helical" evidence="1">
    <location>
        <begin position="75"/>
        <end position="92"/>
    </location>
</feature>
<keyword evidence="1 2" id="KW-0812">Transmembrane</keyword>
<organism evidence="2 3">
    <name type="scientific">Tetrahymena thermophila (strain SB210)</name>
    <dbReference type="NCBI Taxonomy" id="312017"/>
    <lineage>
        <taxon>Eukaryota</taxon>
        <taxon>Sar</taxon>
        <taxon>Alveolata</taxon>
        <taxon>Ciliophora</taxon>
        <taxon>Intramacronucleata</taxon>
        <taxon>Oligohymenophorea</taxon>
        <taxon>Hymenostomatida</taxon>
        <taxon>Tetrahymenina</taxon>
        <taxon>Tetrahymenidae</taxon>
        <taxon>Tetrahymena</taxon>
    </lineage>
</organism>
<gene>
    <name evidence="2" type="ORF">TTHERM_000647069</name>
</gene>